<name>A0A3D3TL79_9BACT</name>
<comment type="caution">
    <text evidence="1">The sequence shown here is derived from an EMBL/GenBank/DDBJ whole genome shotgun (WGS) entry which is preliminary data.</text>
</comment>
<gene>
    <name evidence="1" type="ORF">DIT26_02560</name>
</gene>
<evidence type="ECO:0000313" key="2">
    <source>
        <dbReference type="Proteomes" id="UP000264215"/>
    </source>
</evidence>
<accession>A0A3D3TL79</accession>
<dbReference type="AlphaFoldDB" id="A0A3D3TL79"/>
<feature type="non-terminal residue" evidence="1">
    <location>
        <position position="1"/>
    </location>
</feature>
<protein>
    <submittedName>
        <fullName evidence="1">Uncharacterized protein</fullName>
    </submittedName>
</protein>
<dbReference type="EMBL" id="DQBS01000063">
    <property type="protein sequence ID" value="HCO69459.1"/>
    <property type="molecule type" value="Genomic_DNA"/>
</dbReference>
<evidence type="ECO:0000313" key="1">
    <source>
        <dbReference type="EMBL" id="HCO69459.1"/>
    </source>
</evidence>
<reference evidence="1 2" key="1">
    <citation type="journal article" date="2018" name="Nat. Biotechnol.">
        <title>A standardized bacterial taxonomy based on genome phylogeny substantially revises the tree of life.</title>
        <authorList>
            <person name="Parks D.H."/>
            <person name="Chuvochina M."/>
            <person name="Waite D.W."/>
            <person name="Rinke C."/>
            <person name="Skarshewski A."/>
            <person name="Chaumeil P.A."/>
            <person name="Hugenholtz P."/>
        </authorList>
    </citation>
    <scope>NUCLEOTIDE SEQUENCE [LARGE SCALE GENOMIC DNA]</scope>
    <source>
        <strain evidence="1">UBA9905</strain>
    </source>
</reference>
<sequence length="76" mass="8599">VLNDEIIRAIKEGRFSVWTIETVDEAIEILTGMKPGKIGKNGQYSSGTFNRLVVDRLKKFYEIASRTHNRTGKDAD</sequence>
<proteinExistence type="predicted"/>
<dbReference type="Proteomes" id="UP000264215">
    <property type="component" value="Unassembled WGS sequence"/>
</dbReference>
<dbReference type="Gene3D" id="3.30.230.10">
    <property type="match status" value="1"/>
</dbReference>
<organism evidence="1 2">
    <name type="scientific">Mesotoga infera</name>
    <dbReference type="NCBI Taxonomy" id="1236046"/>
    <lineage>
        <taxon>Bacteria</taxon>
        <taxon>Thermotogati</taxon>
        <taxon>Thermotogota</taxon>
        <taxon>Thermotogae</taxon>
        <taxon>Kosmotogales</taxon>
        <taxon>Kosmotogaceae</taxon>
        <taxon>Mesotoga</taxon>
    </lineage>
</organism>
<dbReference type="InterPro" id="IPR014721">
    <property type="entry name" value="Ribsml_uS5_D2-typ_fold_subgr"/>
</dbReference>